<comment type="caution">
    <text evidence="2">The sequence shown here is derived from an EMBL/GenBank/DDBJ whole genome shotgun (WGS) entry which is preliminary data.</text>
</comment>
<evidence type="ECO:0000313" key="3">
    <source>
        <dbReference type="Proteomes" id="UP001499854"/>
    </source>
</evidence>
<dbReference type="Proteomes" id="UP001499854">
    <property type="component" value="Unassembled WGS sequence"/>
</dbReference>
<accession>A0ABN2T926</accession>
<keyword evidence="1" id="KW-0732">Signal</keyword>
<dbReference type="EMBL" id="BAAAQM010000073">
    <property type="protein sequence ID" value="GAA2002195.1"/>
    <property type="molecule type" value="Genomic_DNA"/>
</dbReference>
<proteinExistence type="predicted"/>
<organism evidence="2 3">
    <name type="scientific">Catenulispora subtropica</name>
    <dbReference type="NCBI Taxonomy" id="450798"/>
    <lineage>
        <taxon>Bacteria</taxon>
        <taxon>Bacillati</taxon>
        <taxon>Actinomycetota</taxon>
        <taxon>Actinomycetes</taxon>
        <taxon>Catenulisporales</taxon>
        <taxon>Catenulisporaceae</taxon>
        <taxon>Catenulispora</taxon>
    </lineage>
</organism>
<name>A0ABN2T926_9ACTN</name>
<protein>
    <recommendedName>
        <fullName evidence="4">Secreted protein</fullName>
    </recommendedName>
</protein>
<keyword evidence="3" id="KW-1185">Reference proteome</keyword>
<reference evidence="2 3" key="1">
    <citation type="journal article" date="2019" name="Int. J. Syst. Evol. Microbiol.">
        <title>The Global Catalogue of Microorganisms (GCM) 10K type strain sequencing project: providing services to taxonomists for standard genome sequencing and annotation.</title>
        <authorList>
            <consortium name="The Broad Institute Genomics Platform"/>
            <consortium name="The Broad Institute Genome Sequencing Center for Infectious Disease"/>
            <person name="Wu L."/>
            <person name="Ma J."/>
        </authorList>
    </citation>
    <scope>NUCLEOTIDE SEQUENCE [LARGE SCALE GENOMIC DNA]</scope>
    <source>
        <strain evidence="2 3">JCM 16013</strain>
    </source>
</reference>
<feature type="chain" id="PRO_5046962738" description="Secreted protein" evidence="1">
    <location>
        <begin position="35"/>
        <end position="297"/>
    </location>
</feature>
<sequence>MIPSPWTSREALMRHARILALTATALLAAGTATASAEADRGRPAQPRLQTTYSDFTGNTATINAGQYGGASVACPTGWYPASGGGGSDTSATSNSLTMVRSEPYYNIGDNRGWSVEWFNTGPNVEQVWATVVCSPAYHFLSLGAQETVAPGTAKSWFAACPGVNPATGGAFESYDTGTGQPLRFNSSYPDTGDAPNWWHVTATNETSAPADAGAYAVCGPSGPRTIATQSKVVPQATSDEVDVFCPSGMVAAGGGGLAGDFTYLRASEPSDSRWIVRYGNTSRSPQTVTAYAVCVPA</sequence>
<evidence type="ECO:0008006" key="4">
    <source>
        <dbReference type="Google" id="ProtNLM"/>
    </source>
</evidence>
<feature type="signal peptide" evidence="1">
    <location>
        <begin position="1"/>
        <end position="34"/>
    </location>
</feature>
<evidence type="ECO:0000313" key="2">
    <source>
        <dbReference type="EMBL" id="GAA2002195.1"/>
    </source>
</evidence>
<evidence type="ECO:0000256" key="1">
    <source>
        <dbReference type="SAM" id="SignalP"/>
    </source>
</evidence>
<gene>
    <name evidence="2" type="ORF">GCM10009838_80170</name>
</gene>